<gene>
    <name evidence="2" type="ORF">ERS852476_02803</name>
</gene>
<accession>A0A174EY38</accession>
<proteinExistence type="predicted"/>
<dbReference type="PANTHER" id="PTHR36836">
    <property type="entry name" value="COLANIC ACID BIOSYNTHESIS PROTEIN WCAK"/>
    <property type="match status" value="1"/>
</dbReference>
<organism evidence="2 3">
    <name type="scientific">Blautia obeum</name>
    <dbReference type="NCBI Taxonomy" id="40520"/>
    <lineage>
        <taxon>Bacteria</taxon>
        <taxon>Bacillati</taxon>
        <taxon>Bacillota</taxon>
        <taxon>Clostridia</taxon>
        <taxon>Lachnospirales</taxon>
        <taxon>Lachnospiraceae</taxon>
        <taxon>Blautia</taxon>
    </lineage>
</organism>
<dbReference type="EMBL" id="CYZP01000027">
    <property type="protein sequence ID" value="CUO41568.1"/>
    <property type="molecule type" value="Genomic_DNA"/>
</dbReference>
<dbReference type="Proteomes" id="UP000095645">
    <property type="component" value="Unassembled WGS sequence"/>
</dbReference>
<evidence type="ECO:0000259" key="1">
    <source>
        <dbReference type="Pfam" id="PF04230"/>
    </source>
</evidence>
<dbReference type="PANTHER" id="PTHR36836:SF1">
    <property type="entry name" value="COLANIC ACID BIOSYNTHESIS PROTEIN WCAK"/>
    <property type="match status" value="1"/>
</dbReference>
<evidence type="ECO:0000313" key="2">
    <source>
        <dbReference type="EMBL" id="CUO41568.1"/>
    </source>
</evidence>
<reference evidence="2 3" key="1">
    <citation type="submission" date="2015-09" db="EMBL/GenBank/DDBJ databases">
        <authorList>
            <consortium name="Pathogen Informatics"/>
        </authorList>
    </citation>
    <scope>NUCLEOTIDE SEQUENCE [LARGE SCALE GENOMIC DNA]</scope>
    <source>
        <strain evidence="2 3">2789STDY5834861</strain>
    </source>
</reference>
<keyword evidence="2" id="KW-0808">Transferase</keyword>
<dbReference type="Pfam" id="PF04230">
    <property type="entry name" value="PS_pyruv_trans"/>
    <property type="match status" value="1"/>
</dbReference>
<sequence>MIIGLFGFDFISSNKGCEALTYTFLSMMERICDEKKLYVYNFTYNKTLGRIPEQFPEIEFKQCNINLKNPRYWKNAFKLLKTCDVFFDATFGDGFSDIYGKKWNIKTDLIKQMVIWSGTPLVLVPQTYGPYNNLVLKKWAMRLIRKADLVYSRDNLSAKVIKEQSGVEIKVGSDMAFKLPYDRTKYKIDNERINIGINVSSLLWDSQWAKENHFGLTVDYKQYHIKILEWLIEQSKYKIHIIPHVIDLEQPNARENDYRVCLQLKKKYGDKIEIAPPFNTPIEAKSYIANMDVFIGSRMHATIGSISSGVATIPFSYSRKFEGLFGNLEYPYVISARNFSLEEALEKSKSWIQNYEILKGCGQKSVVESYAKLELLENDIRCLLEKRK</sequence>
<protein>
    <submittedName>
        <fullName evidence="2">Polysaccharide pyruvyl transferase CsaB</fullName>
    </submittedName>
</protein>
<dbReference type="AlphaFoldDB" id="A0A174EY38"/>
<dbReference type="InterPro" id="IPR007345">
    <property type="entry name" value="Polysacch_pyruvyl_Trfase"/>
</dbReference>
<name>A0A174EY38_9FIRM</name>
<feature type="domain" description="Polysaccharide pyruvyl transferase" evidence="1">
    <location>
        <begin position="14"/>
        <end position="318"/>
    </location>
</feature>
<dbReference type="GO" id="GO:0016740">
    <property type="term" value="F:transferase activity"/>
    <property type="evidence" value="ECO:0007669"/>
    <property type="project" value="UniProtKB-KW"/>
</dbReference>
<evidence type="ECO:0000313" key="3">
    <source>
        <dbReference type="Proteomes" id="UP000095645"/>
    </source>
</evidence>
<dbReference type="RefSeq" id="WP_008704443.1">
    <property type="nucleotide sequence ID" value="NZ_CYZP01000027.1"/>
</dbReference>